<keyword evidence="2" id="KW-1185">Reference proteome</keyword>
<gene>
    <name evidence="1" type="ORF">HNP60_000516</name>
</gene>
<proteinExistence type="predicted"/>
<dbReference type="RefSeq" id="WP_260394615.1">
    <property type="nucleotide sequence ID" value="NZ_JACHKA010000001.1"/>
</dbReference>
<organism evidence="1 2">
    <name type="scientific">Sphingobium lignivorans</name>
    <dbReference type="NCBI Taxonomy" id="2735886"/>
    <lineage>
        <taxon>Bacteria</taxon>
        <taxon>Pseudomonadati</taxon>
        <taxon>Pseudomonadota</taxon>
        <taxon>Alphaproteobacteria</taxon>
        <taxon>Sphingomonadales</taxon>
        <taxon>Sphingomonadaceae</taxon>
        <taxon>Sphingobium</taxon>
    </lineage>
</organism>
<dbReference type="EMBL" id="JACHKA010000001">
    <property type="protein sequence ID" value="MBB5984542.1"/>
    <property type="molecule type" value="Genomic_DNA"/>
</dbReference>
<evidence type="ECO:0000313" key="2">
    <source>
        <dbReference type="Proteomes" id="UP001138540"/>
    </source>
</evidence>
<evidence type="ECO:0000313" key="1">
    <source>
        <dbReference type="EMBL" id="MBB5984542.1"/>
    </source>
</evidence>
<reference evidence="1 2" key="1">
    <citation type="submission" date="2020-08" db="EMBL/GenBank/DDBJ databases">
        <title>Exploring microbial biodiversity for novel pathways involved in the catabolism of aromatic compounds derived from lignin.</title>
        <authorList>
            <person name="Elkins J."/>
        </authorList>
    </citation>
    <scope>NUCLEOTIDE SEQUENCE [LARGE SCALE GENOMIC DNA]</scope>
    <source>
        <strain evidence="1 2">B1D3A</strain>
    </source>
</reference>
<protein>
    <submittedName>
        <fullName evidence="1">SnoaL-like aldol condensation-catalyzing enzyme</fullName>
    </submittedName>
</protein>
<dbReference type="Gene3D" id="3.10.450.50">
    <property type="match status" value="1"/>
</dbReference>
<accession>A0ABR6NB89</accession>
<sequence length="40" mass="4967">MFRRDVPDPHDPARLRPVWWYDSYRLRDGLIVEHWDSALE</sequence>
<comment type="caution">
    <text evidence="1">The sequence shown here is derived from an EMBL/GenBank/DDBJ whole genome shotgun (WGS) entry which is preliminary data.</text>
</comment>
<name>A0ABR6NB89_9SPHN</name>
<dbReference type="Proteomes" id="UP001138540">
    <property type="component" value="Unassembled WGS sequence"/>
</dbReference>